<dbReference type="AlphaFoldDB" id="A0A1Y4LYR7"/>
<dbReference type="EMBL" id="NFKM01000002">
    <property type="protein sequence ID" value="OUP61717.1"/>
    <property type="molecule type" value="Genomic_DNA"/>
</dbReference>
<proteinExistence type="predicted"/>
<keyword evidence="2" id="KW-1185">Reference proteome</keyword>
<gene>
    <name evidence="1" type="ORF">B5F14_01805</name>
</gene>
<accession>A0A1Y4LYR7</accession>
<dbReference type="RefSeq" id="WP_087158159.1">
    <property type="nucleotide sequence ID" value="NZ_NFKM01000002.1"/>
</dbReference>
<dbReference type="Proteomes" id="UP000195447">
    <property type="component" value="Unassembled WGS sequence"/>
</dbReference>
<protein>
    <submittedName>
        <fullName evidence="1">Uncharacterized protein</fullName>
    </submittedName>
</protein>
<organism evidence="1 2">
    <name type="scientific">Faecalitalea cylindroides</name>
    <dbReference type="NCBI Taxonomy" id="39483"/>
    <lineage>
        <taxon>Bacteria</taxon>
        <taxon>Bacillati</taxon>
        <taxon>Bacillota</taxon>
        <taxon>Erysipelotrichia</taxon>
        <taxon>Erysipelotrichales</taxon>
        <taxon>Erysipelotrichaceae</taxon>
        <taxon>Faecalitalea</taxon>
    </lineage>
</organism>
<sequence length="91" mass="10121">MWIRSQNKGSLINTNEIGILKLGNMYCILSGKLILGMYSSKEKALGVLDEIQGCITGSIFTNNYEIVRDCKIAGTEFHGVYTMPKDDEVEV</sequence>
<comment type="caution">
    <text evidence="1">The sequence shown here is derived from an EMBL/GenBank/DDBJ whole genome shotgun (WGS) entry which is preliminary data.</text>
</comment>
<evidence type="ECO:0000313" key="2">
    <source>
        <dbReference type="Proteomes" id="UP000195447"/>
    </source>
</evidence>
<evidence type="ECO:0000313" key="1">
    <source>
        <dbReference type="EMBL" id="OUP61717.1"/>
    </source>
</evidence>
<name>A0A1Y4LYR7_9FIRM</name>
<reference evidence="2" key="1">
    <citation type="submission" date="2017-04" db="EMBL/GenBank/DDBJ databases">
        <title>Function of individual gut microbiota members based on whole genome sequencing of pure cultures obtained from chicken caecum.</title>
        <authorList>
            <person name="Medvecky M."/>
            <person name="Cejkova D."/>
            <person name="Polansky O."/>
            <person name="Karasova D."/>
            <person name="Kubasova T."/>
            <person name="Cizek A."/>
            <person name="Rychlik I."/>
        </authorList>
    </citation>
    <scope>NUCLEOTIDE SEQUENCE [LARGE SCALE GENOMIC DNA]</scope>
    <source>
        <strain evidence="2">An178</strain>
    </source>
</reference>